<evidence type="ECO:0000256" key="4">
    <source>
        <dbReference type="ARBA" id="ARBA00022729"/>
    </source>
</evidence>
<dbReference type="GeneID" id="111131391"/>
<evidence type="ECO:0000256" key="6">
    <source>
        <dbReference type="SAM" id="SignalP"/>
    </source>
</evidence>
<dbReference type="RefSeq" id="XP_022334590.1">
    <property type="nucleotide sequence ID" value="XM_022478882.1"/>
</dbReference>
<dbReference type="SMART" id="SM00737">
    <property type="entry name" value="ML"/>
    <property type="match status" value="1"/>
</dbReference>
<evidence type="ECO:0000313" key="8">
    <source>
        <dbReference type="Proteomes" id="UP000694844"/>
    </source>
</evidence>
<dbReference type="SUPFAM" id="SSF81296">
    <property type="entry name" value="E set domains"/>
    <property type="match status" value="1"/>
</dbReference>
<protein>
    <submittedName>
        <fullName evidence="9">Epididymal secretory protein E1-like</fullName>
    </submittedName>
</protein>
<sequence>MIHREGRKTEKMKLLVVVVVSVLFSVVSSGPLFKTCDSLNNVKSATVTGCSVAPCTLEKGKNATFKVVFTADKEATQLKAVVHGIIGGVPLPFNPPNVDGCTDSGITCPVGAGKTYTYTNSIPVLKTYPSLRLVVKYELKNEKDQPIFCVMLPAQIK</sequence>
<comment type="subcellular location">
    <subcellularLocation>
        <location evidence="1">Secreted</location>
    </subcellularLocation>
</comment>
<dbReference type="PANTHER" id="PTHR11306:SF68">
    <property type="entry name" value="NPC INTRACELLULAR CHOLESTEROL TRANSPORTER 2"/>
    <property type="match status" value="1"/>
</dbReference>
<dbReference type="FunFam" id="2.60.40.770:FF:000001">
    <property type="entry name" value="NPC intracellular cholesterol transporter 2"/>
    <property type="match status" value="1"/>
</dbReference>
<proteinExistence type="inferred from homology"/>
<evidence type="ECO:0000256" key="2">
    <source>
        <dbReference type="ARBA" id="ARBA00006370"/>
    </source>
</evidence>
<organism evidence="8 9">
    <name type="scientific">Crassostrea virginica</name>
    <name type="common">Eastern oyster</name>
    <dbReference type="NCBI Taxonomy" id="6565"/>
    <lineage>
        <taxon>Eukaryota</taxon>
        <taxon>Metazoa</taxon>
        <taxon>Spiralia</taxon>
        <taxon>Lophotrochozoa</taxon>
        <taxon>Mollusca</taxon>
        <taxon>Bivalvia</taxon>
        <taxon>Autobranchia</taxon>
        <taxon>Pteriomorphia</taxon>
        <taxon>Ostreida</taxon>
        <taxon>Ostreoidea</taxon>
        <taxon>Ostreidae</taxon>
        <taxon>Crassostrea</taxon>
    </lineage>
</organism>
<keyword evidence="3" id="KW-0964">Secreted</keyword>
<comment type="similarity">
    <text evidence="2">Belongs to the NPC2 family.</text>
</comment>
<evidence type="ECO:0000313" key="9">
    <source>
        <dbReference type="RefSeq" id="XP_022334590.1"/>
    </source>
</evidence>
<reference evidence="9" key="1">
    <citation type="submission" date="2025-08" db="UniProtKB">
        <authorList>
            <consortium name="RefSeq"/>
        </authorList>
    </citation>
    <scope>IDENTIFICATION</scope>
    <source>
        <tissue evidence="9">Whole sample</tissue>
    </source>
</reference>
<accession>A0A8B8E2Z7</accession>
<evidence type="ECO:0000259" key="7">
    <source>
        <dbReference type="SMART" id="SM00737"/>
    </source>
</evidence>
<dbReference type="InterPro" id="IPR039670">
    <property type="entry name" value="NPC2-like"/>
</dbReference>
<dbReference type="InterPro" id="IPR014756">
    <property type="entry name" value="Ig_E-set"/>
</dbReference>
<keyword evidence="8" id="KW-1185">Reference proteome</keyword>
<evidence type="ECO:0000256" key="3">
    <source>
        <dbReference type="ARBA" id="ARBA00022525"/>
    </source>
</evidence>
<dbReference type="PANTHER" id="PTHR11306">
    <property type="entry name" value="NIEMANN PICK TYPE C2 PROTEIN NPC2-RELATED"/>
    <property type="match status" value="1"/>
</dbReference>
<evidence type="ECO:0000256" key="1">
    <source>
        <dbReference type="ARBA" id="ARBA00004613"/>
    </source>
</evidence>
<gene>
    <name evidence="9" type="primary">LOC111131391</name>
</gene>
<dbReference type="GO" id="GO:0032934">
    <property type="term" value="F:sterol binding"/>
    <property type="evidence" value="ECO:0007669"/>
    <property type="project" value="InterPro"/>
</dbReference>
<name>A0A8B8E2Z7_CRAVI</name>
<feature type="chain" id="PRO_5034025080" evidence="6">
    <location>
        <begin position="30"/>
        <end position="157"/>
    </location>
</feature>
<dbReference type="GO" id="GO:0032367">
    <property type="term" value="P:intracellular cholesterol transport"/>
    <property type="evidence" value="ECO:0007669"/>
    <property type="project" value="InterPro"/>
</dbReference>
<keyword evidence="5" id="KW-1015">Disulfide bond</keyword>
<dbReference type="OrthoDB" id="4937502at2759"/>
<dbReference type="GO" id="GO:0005576">
    <property type="term" value="C:extracellular region"/>
    <property type="evidence" value="ECO:0007669"/>
    <property type="project" value="UniProtKB-SubCell"/>
</dbReference>
<dbReference type="AlphaFoldDB" id="A0A8B8E2Z7"/>
<feature type="signal peptide" evidence="6">
    <location>
        <begin position="1"/>
        <end position="29"/>
    </location>
</feature>
<dbReference type="InterPro" id="IPR003172">
    <property type="entry name" value="ML_dom"/>
</dbReference>
<feature type="domain" description="MD-2-related lipid-recognition" evidence="7">
    <location>
        <begin position="33"/>
        <end position="154"/>
    </location>
</feature>
<dbReference type="Gene3D" id="2.60.40.770">
    <property type="match status" value="1"/>
</dbReference>
<dbReference type="InterPro" id="IPR033916">
    <property type="entry name" value="ML_Npc2-like"/>
</dbReference>
<dbReference type="KEGG" id="cvn:111131391"/>
<evidence type="ECO:0000256" key="5">
    <source>
        <dbReference type="ARBA" id="ARBA00023157"/>
    </source>
</evidence>
<dbReference type="Proteomes" id="UP000694844">
    <property type="component" value="Chromosome 4"/>
</dbReference>
<dbReference type="CDD" id="cd00916">
    <property type="entry name" value="Npc2_like"/>
    <property type="match status" value="1"/>
</dbReference>
<dbReference type="Pfam" id="PF02221">
    <property type="entry name" value="E1_DerP2_DerF2"/>
    <property type="match status" value="1"/>
</dbReference>
<keyword evidence="4 6" id="KW-0732">Signal</keyword>